<dbReference type="InterPro" id="IPR024311">
    <property type="entry name" value="Lipocalin-like"/>
</dbReference>
<dbReference type="Pfam" id="PF13648">
    <property type="entry name" value="Lipocalin_4"/>
    <property type="match status" value="1"/>
</dbReference>
<evidence type="ECO:0000313" key="2">
    <source>
        <dbReference type="EMBL" id="MFC6997606.1"/>
    </source>
</evidence>
<protein>
    <submittedName>
        <fullName evidence="2">Lipocalin-like domain-containing protein</fullName>
    </submittedName>
</protein>
<dbReference type="RefSeq" id="WP_066619544.1">
    <property type="nucleotide sequence ID" value="NZ_JBHSYQ010000003.1"/>
</dbReference>
<reference evidence="3" key="1">
    <citation type="journal article" date="2019" name="Int. J. Syst. Evol. Microbiol.">
        <title>The Global Catalogue of Microorganisms (GCM) 10K type strain sequencing project: providing services to taxonomists for standard genome sequencing and annotation.</title>
        <authorList>
            <consortium name="The Broad Institute Genomics Platform"/>
            <consortium name="The Broad Institute Genome Sequencing Center for Infectious Disease"/>
            <person name="Wu L."/>
            <person name="Ma J."/>
        </authorList>
    </citation>
    <scope>NUCLEOTIDE SEQUENCE [LARGE SCALE GENOMIC DNA]</scope>
    <source>
        <strain evidence="3">CGMCC 4.7393</strain>
    </source>
</reference>
<gene>
    <name evidence="2" type="ORF">ACFQHR_08215</name>
</gene>
<sequence>MKVIFESGTNRLLTFLLMTLLSIGSFSCGNKSNEGGNAQMISGSTSKVWKANKETNSVGDKEKLSKAEKQEQIQFFSNGNFTQTSATQSDNGTWTYDPQTKTLSLTYANNSVSENFSVTELDEDNLKLQAPDGSTLELEAQ</sequence>
<name>A0ABW2DLE8_9BACT</name>
<proteinExistence type="predicted"/>
<dbReference type="Proteomes" id="UP001596405">
    <property type="component" value="Unassembled WGS sequence"/>
</dbReference>
<comment type="caution">
    <text evidence="2">The sequence shown here is derived from an EMBL/GenBank/DDBJ whole genome shotgun (WGS) entry which is preliminary data.</text>
</comment>
<organism evidence="2 3">
    <name type="scientific">Rufibacter roseus</name>
    <dbReference type="NCBI Taxonomy" id="1567108"/>
    <lineage>
        <taxon>Bacteria</taxon>
        <taxon>Pseudomonadati</taxon>
        <taxon>Bacteroidota</taxon>
        <taxon>Cytophagia</taxon>
        <taxon>Cytophagales</taxon>
        <taxon>Hymenobacteraceae</taxon>
        <taxon>Rufibacter</taxon>
    </lineage>
</organism>
<dbReference type="PROSITE" id="PS51257">
    <property type="entry name" value="PROKAR_LIPOPROTEIN"/>
    <property type="match status" value="1"/>
</dbReference>
<keyword evidence="3" id="KW-1185">Reference proteome</keyword>
<feature type="domain" description="Lipocalin-like" evidence="1">
    <location>
        <begin position="48"/>
        <end position="128"/>
    </location>
</feature>
<accession>A0ABW2DLE8</accession>
<evidence type="ECO:0000313" key="3">
    <source>
        <dbReference type="Proteomes" id="UP001596405"/>
    </source>
</evidence>
<evidence type="ECO:0000259" key="1">
    <source>
        <dbReference type="Pfam" id="PF13648"/>
    </source>
</evidence>
<dbReference type="EMBL" id="JBHSYQ010000003">
    <property type="protein sequence ID" value="MFC6997606.1"/>
    <property type="molecule type" value="Genomic_DNA"/>
</dbReference>